<dbReference type="Proteomes" id="UP000499080">
    <property type="component" value="Unassembled WGS sequence"/>
</dbReference>
<accession>A0A4Y2FH47</accession>
<reference evidence="1 2" key="1">
    <citation type="journal article" date="2019" name="Sci. Rep.">
        <title>Orb-weaving spider Araneus ventricosus genome elucidates the spidroin gene catalogue.</title>
        <authorList>
            <person name="Kono N."/>
            <person name="Nakamura H."/>
            <person name="Ohtoshi R."/>
            <person name="Moran D.A.P."/>
            <person name="Shinohara A."/>
            <person name="Yoshida Y."/>
            <person name="Fujiwara M."/>
            <person name="Mori M."/>
            <person name="Tomita M."/>
            <person name="Arakawa K."/>
        </authorList>
    </citation>
    <scope>NUCLEOTIDE SEQUENCE [LARGE SCALE GENOMIC DNA]</scope>
</reference>
<dbReference type="EMBL" id="BGPR01000926">
    <property type="protein sequence ID" value="GBM40307.1"/>
    <property type="molecule type" value="Genomic_DNA"/>
</dbReference>
<gene>
    <name evidence="1" type="ORF">AVEN_23874_1</name>
</gene>
<protein>
    <submittedName>
        <fullName evidence="1">Uncharacterized protein</fullName>
    </submittedName>
</protein>
<dbReference type="AlphaFoldDB" id="A0A4Y2FH47"/>
<evidence type="ECO:0000313" key="2">
    <source>
        <dbReference type="Proteomes" id="UP000499080"/>
    </source>
</evidence>
<keyword evidence="2" id="KW-1185">Reference proteome</keyword>
<sequence length="126" mass="14670">MHFNVYVDGKVKRISIDRLKPAFFIEDETDDHPNFQQKTTLPKSDIQTEDISPDKCLESKIALRMTKSGRHLRVHMTRINKQTDSLSLNGSSPKFGTDLQFWCKDHILEFIPPDSDTNIDRHTDRQ</sequence>
<evidence type="ECO:0000313" key="1">
    <source>
        <dbReference type="EMBL" id="GBM40307.1"/>
    </source>
</evidence>
<proteinExistence type="predicted"/>
<comment type="caution">
    <text evidence="1">The sequence shown here is derived from an EMBL/GenBank/DDBJ whole genome shotgun (WGS) entry which is preliminary data.</text>
</comment>
<name>A0A4Y2FH47_ARAVE</name>
<organism evidence="1 2">
    <name type="scientific">Araneus ventricosus</name>
    <name type="common">Orbweaver spider</name>
    <name type="synonym">Epeira ventricosa</name>
    <dbReference type="NCBI Taxonomy" id="182803"/>
    <lineage>
        <taxon>Eukaryota</taxon>
        <taxon>Metazoa</taxon>
        <taxon>Ecdysozoa</taxon>
        <taxon>Arthropoda</taxon>
        <taxon>Chelicerata</taxon>
        <taxon>Arachnida</taxon>
        <taxon>Araneae</taxon>
        <taxon>Araneomorphae</taxon>
        <taxon>Entelegynae</taxon>
        <taxon>Araneoidea</taxon>
        <taxon>Araneidae</taxon>
        <taxon>Araneus</taxon>
    </lineage>
</organism>